<reference evidence="2" key="1">
    <citation type="journal article" date="2019" name="Int. J. Syst. Evol. Microbiol.">
        <title>The Global Catalogue of Microorganisms (GCM) 10K type strain sequencing project: providing services to taxonomists for standard genome sequencing and annotation.</title>
        <authorList>
            <consortium name="The Broad Institute Genomics Platform"/>
            <consortium name="The Broad Institute Genome Sequencing Center for Infectious Disease"/>
            <person name="Wu L."/>
            <person name="Ma J."/>
        </authorList>
    </citation>
    <scope>NUCLEOTIDE SEQUENCE [LARGE SCALE GENOMIC DNA]</scope>
    <source>
        <strain evidence="2">JCM 4816</strain>
    </source>
</reference>
<comment type="caution">
    <text evidence="1">The sequence shown here is derived from an EMBL/GenBank/DDBJ whole genome shotgun (WGS) entry which is preliminary data.</text>
</comment>
<evidence type="ECO:0008006" key="3">
    <source>
        <dbReference type="Google" id="ProtNLM"/>
    </source>
</evidence>
<proteinExistence type="predicted"/>
<sequence>MRAVAAYTGLELRDASDHLHTEASRTGYLGVREDADLAEQLADWVEQQHKAATRDLRSALRERATSGTRPGAGAIAVHHPCADVPAARAELPGGQDEIRTLTQPPQVRTMDGGTPVARLQIATTPTTPGGASELVVCTLTGLRPPPPRPRRCPRARR</sequence>
<dbReference type="Proteomes" id="UP001596174">
    <property type="component" value="Unassembled WGS sequence"/>
</dbReference>
<evidence type="ECO:0000313" key="1">
    <source>
        <dbReference type="EMBL" id="MFC5910639.1"/>
    </source>
</evidence>
<protein>
    <recommendedName>
        <fullName evidence="3">DUF222 domain-containing protein</fullName>
    </recommendedName>
</protein>
<accession>A0ABW1GAH7</accession>
<keyword evidence="2" id="KW-1185">Reference proteome</keyword>
<organism evidence="1 2">
    <name type="scientific">Streptacidiphilus monticola</name>
    <dbReference type="NCBI Taxonomy" id="2161674"/>
    <lineage>
        <taxon>Bacteria</taxon>
        <taxon>Bacillati</taxon>
        <taxon>Actinomycetota</taxon>
        <taxon>Actinomycetes</taxon>
        <taxon>Kitasatosporales</taxon>
        <taxon>Streptomycetaceae</taxon>
        <taxon>Streptacidiphilus</taxon>
    </lineage>
</organism>
<gene>
    <name evidence="1" type="ORF">ACFP3V_25930</name>
</gene>
<name>A0ABW1GAH7_9ACTN</name>
<dbReference type="RefSeq" id="WP_380588180.1">
    <property type="nucleotide sequence ID" value="NZ_JBHSQJ010000126.1"/>
</dbReference>
<evidence type="ECO:0000313" key="2">
    <source>
        <dbReference type="Proteomes" id="UP001596174"/>
    </source>
</evidence>
<dbReference type="EMBL" id="JBHSQJ010000126">
    <property type="protein sequence ID" value="MFC5910639.1"/>
    <property type="molecule type" value="Genomic_DNA"/>
</dbReference>